<dbReference type="InterPro" id="IPR011032">
    <property type="entry name" value="GroES-like_sf"/>
</dbReference>
<evidence type="ECO:0000313" key="2">
    <source>
        <dbReference type="EMBL" id="KAK1263908.1"/>
    </source>
</evidence>
<evidence type="ECO:0000259" key="1">
    <source>
        <dbReference type="Pfam" id="PF08240"/>
    </source>
</evidence>
<proteinExistence type="predicted"/>
<dbReference type="InterPro" id="IPR013154">
    <property type="entry name" value="ADH-like_N"/>
</dbReference>
<reference evidence="2" key="2">
    <citation type="submission" date="2023-06" db="EMBL/GenBank/DDBJ databases">
        <authorList>
            <person name="Ma L."/>
            <person name="Liu K.-W."/>
            <person name="Li Z."/>
            <person name="Hsiao Y.-Y."/>
            <person name="Qi Y."/>
            <person name="Fu T."/>
            <person name="Tang G."/>
            <person name="Zhang D."/>
            <person name="Sun W.-H."/>
            <person name="Liu D.-K."/>
            <person name="Li Y."/>
            <person name="Chen G.-Z."/>
            <person name="Liu X.-D."/>
            <person name="Liao X.-Y."/>
            <person name="Jiang Y.-T."/>
            <person name="Yu X."/>
            <person name="Hao Y."/>
            <person name="Huang J."/>
            <person name="Zhao X.-W."/>
            <person name="Ke S."/>
            <person name="Chen Y.-Y."/>
            <person name="Wu W.-L."/>
            <person name="Hsu J.-L."/>
            <person name="Lin Y.-F."/>
            <person name="Huang M.-D."/>
            <person name="Li C.-Y."/>
            <person name="Huang L."/>
            <person name="Wang Z.-W."/>
            <person name="Zhao X."/>
            <person name="Zhong W.-Y."/>
            <person name="Peng D.-H."/>
            <person name="Ahmad S."/>
            <person name="Lan S."/>
            <person name="Zhang J.-S."/>
            <person name="Tsai W.-C."/>
            <person name="Van De Peer Y."/>
            <person name="Liu Z.-J."/>
        </authorList>
    </citation>
    <scope>NUCLEOTIDE SEQUENCE</scope>
    <source>
        <strain evidence="2">SCP</strain>
        <tissue evidence="2">Leaves</tissue>
    </source>
</reference>
<protein>
    <recommendedName>
        <fullName evidence="1">Alcohol dehydrogenase-like N-terminal domain-containing protein</fullName>
    </recommendedName>
</protein>
<organism evidence="2 3">
    <name type="scientific">Acorus gramineus</name>
    <name type="common">Dwarf sweet flag</name>
    <dbReference type="NCBI Taxonomy" id="55184"/>
    <lineage>
        <taxon>Eukaryota</taxon>
        <taxon>Viridiplantae</taxon>
        <taxon>Streptophyta</taxon>
        <taxon>Embryophyta</taxon>
        <taxon>Tracheophyta</taxon>
        <taxon>Spermatophyta</taxon>
        <taxon>Magnoliopsida</taxon>
        <taxon>Liliopsida</taxon>
        <taxon>Acoraceae</taxon>
        <taxon>Acorus</taxon>
    </lineage>
</organism>
<dbReference type="Proteomes" id="UP001179952">
    <property type="component" value="Unassembled WGS sequence"/>
</dbReference>
<dbReference type="PANTHER" id="PTHR43677">
    <property type="entry name" value="SHORT-CHAIN DEHYDROGENASE/REDUCTASE"/>
    <property type="match status" value="1"/>
</dbReference>
<accession>A0AAV9AHP9</accession>
<keyword evidence="3" id="KW-1185">Reference proteome</keyword>
<dbReference type="EMBL" id="JAUJYN010000009">
    <property type="protein sequence ID" value="KAK1263908.1"/>
    <property type="molecule type" value="Genomic_DNA"/>
</dbReference>
<sequence>MASTTGPVNGVRYFDASTPRSGSLIRPRSLCGGVSVYETVERRYRGDYTKEEEALLCRSIGDSTVPIADPSSPLTISLSHPVPILQSPTSVRVRVRATSLNDANYLQILRKYQEKPPPPFVPGSDYSGVVNSISRF</sequence>
<dbReference type="Gene3D" id="3.90.180.10">
    <property type="entry name" value="Medium-chain alcohol dehydrogenases, catalytic domain"/>
    <property type="match status" value="1"/>
</dbReference>
<name>A0AAV9AHP9_ACOGR</name>
<dbReference type="GO" id="GO:0016491">
    <property type="term" value="F:oxidoreductase activity"/>
    <property type="evidence" value="ECO:0007669"/>
    <property type="project" value="TreeGrafter"/>
</dbReference>
<dbReference type="PANTHER" id="PTHR43677:SF4">
    <property type="entry name" value="QUINONE OXIDOREDUCTASE-LIKE PROTEIN 2"/>
    <property type="match status" value="1"/>
</dbReference>
<feature type="domain" description="Alcohol dehydrogenase-like N-terminal" evidence="1">
    <location>
        <begin position="88"/>
        <end position="133"/>
    </location>
</feature>
<evidence type="ECO:0000313" key="3">
    <source>
        <dbReference type="Proteomes" id="UP001179952"/>
    </source>
</evidence>
<dbReference type="SUPFAM" id="SSF74924">
    <property type="entry name" value="Cap-Gly domain"/>
    <property type="match status" value="1"/>
</dbReference>
<dbReference type="AlphaFoldDB" id="A0AAV9AHP9"/>
<comment type="caution">
    <text evidence="2">The sequence shown here is derived from an EMBL/GenBank/DDBJ whole genome shotgun (WGS) entry which is preliminary data.</text>
</comment>
<dbReference type="InterPro" id="IPR051397">
    <property type="entry name" value="Zn-ADH-like_protein"/>
</dbReference>
<gene>
    <name evidence="2" type="ORF">QJS04_geneDACA016268</name>
</gene>
<reference evidence="2" key="1">
    <citation type="journal article" date="2023" name="Nat. Commun.">
        <title>Diploid and tetraploid genomes of Acorus and the evolution of monocots.</title>
        <authorList>
            <person name="Ma L."/>
            <person name="Liu K.W."/>
            <person name="Li Z."/>
            <person name="Hsiao Y.Y."/>
            <person name="Qi Y."/>
            <person name="Fu T."/>
            <person name="Tang G.D."/>
            <person name="Zhang D."/>
            <person name="Sun W.H."/>
            <person name="Liu D.K."/>
            <person name="Li Y."/>
            <person name="Chen G.Z."/>
            <person name="Liu X.D."/>
            <person name="Liao X.Y."/>
            <person name="Jiang Y.T."/>
            <person name="Yu X."/>
            <person name="Hao Y."/>
            <person name="Huang J."/>
            <person name="Zhao X.W."/>
            <person name="Ke S."/>
            <person name="Chen Y.Y."/>
            <person name="Wu W.L."/>
            <person name="Hsu J.L."/>
            <person name="Lin Y.F."/>
            <person name="Huang M.D."/>
            <person name="Li C.Y."/>
            <person name="Huang L."/>
            <person name="Wang Z.W."/>
            <person name="Zhao X."/>
            <person name="Zhong W.Y."/>
            <person name="Peng D.H."/>
            <person name="Ahmad S."/>
            <person name="Lan S."/>
            <person name="Zhang J.S."/>
            <person name="Tsai W.C."/>
            <person name="Van de Peer Y."/>
            <person name="Liu Z.J."/>
        </authorList>
    </citation>
    <scope>NUCLEOTIDE SEQUENCE</scope>
    <source>
        <strain evidence="2">SCP</strain>
    </source>
</reference>
<dbReference type="Pfam" id="PF08240">
    <property type="entry name" value="ADH_N"/>
    <property type="match status" value="1"/>
</dbReference>
<dbReference type="InterPro" id="IPR036859">
    <property type="entry name" value="CAP-Gly_dom_sf"/>
</dbReference>
<dbReference type="SUPFAM" id="SSF50129">
    <property type="entry name" value="GroES-like"/>
    <property type="match status" value="1"/>
</dbReference>